<dbReference type="Proteomes" id="UP001172142">
    <property type="component" value="Unassembled WGS sequence"/>
</dbReference>
<keyword evidence="3" id="KW-1185">Reference proteome</keyword>
<name>A0ABT8ND95_9BACL</name>
<dbReference type="RefSeq" id="WP_301856296.1">
    <property type="nucleotide sequence ID" value="NZ_JAUJWU010000002.1"/>
</dbReference>
<sequence length="156" mass="18710">MDVAIRRTKETEALQLLEIQKEAFLEDLKRYEDHETNPVNEPIERLLRKIEVFLHYTIWLEDEIIGGVDIRSLDGNRYRLNRIFLLNKFQNQGLGSEIMQLIEKEFPSVAEWHLDTPHLNKRNHHFYEKLGYRKVGQHQLTDKLFLYDYVKKMGAN</sequence>
<dbReference type="InterPro" id="IPR016181">
    <property type="entry name" value="Acyl_CoA_acyltransferase"/>
</dbReference>
<dbReference type="CDD" id="cd04301">
    <property type="entry name" value="NAT_SF"/>
    <property type="match status" value="1"/>
</dbReference>
<evidence type="ECO:0000313" key="2">
    <source>
        <dbReference type="EMBL" id="MDN7245647.1"/>
    </source>
</evidence>
<dbReference type="PROSITE" id="PS51186">
    <property type="entry name" value="GNAT"/>
    <property type="match status" value="1"/>
</dbReference>
<dbReference type="Gene3D" id="3.40.630.30">
    <property type="match status" value="1"/>
</dbReference>
<reference evidence="2 3" key="1">
    <citation type="submission" date="2023-07" db="EMBL/GenBank/DDBJ databases">
        <title>Novel species in genus Planococcus.</title>
        <authorList>
            <person name="Ning S."/>
        </authorList>
    </citation>
    <scope>NUCLEOTIDE SEQUENCE [LARGE SCALE GENOMIC DNA]</scope>
    <source>
        <strain evidence="2 3">N017</strain>
    </source>
</reference>
<evidence type="ECO:0000313" key="3">
    <source>
        <dbReference type="Proteomes" id="UP001172142"/>
    </source>
</evidence>
<organism evidence="2 3">
    <name type="scientific">Planococcus shenhongbingii</name>
    <dbReference type="NCBI Taxonomy" id="3058398"/>
    <lineage>
        <taxon>Bacteria</taxon>
        <taxon>Bacillati</taxon>
        <taxon>Bacillota</taxon>
        <taxon>Bacilli</taxon>
        <taxon>Bacillales</taxon>
        <taxon>Caryophanaceae</taxon>
        <taxon>Planococcus</taxon>
    </lineage>
</organism>
<gene>
    <name evidence="2" type="ORF">QWY13_09045</name>
</gene>
<proteinExistence type="predicted"/>
<dbReference type="Pfam" id="PF00583">
    <property type="entry name" value="Acetyltransf_1"/>
    <property type="match status" value="1"/>
</dbReference>
<accession>A0ABT8ND95</accession>
<evidence type="ECO:0000259" key="1">
    <source>
        <dbReference type="PROSITE" id="PS51186"/>
    </source>
</evidence>
<protein>
    <submittedName>
        <fullName evidence="2">GNAT family N-acetyltransferase</fullName>
    </submittedName>
</protein>
<feature type="domain" description="N-acetyltransferase" evidence="1">
    <location>
        <begin position="3"/>
        <end position="154"/>
    </location>
</feature>
<dbReference type="EMBL" id="JAUJWU010000002">
    <property type="protein sequence ID" value="MDN7245647.1"/>
    <property type="molecule type" value="Genomic_DNA"/>
</dbReference>
<comment type="caution">
    <text evidence="2">The sequence shown here is derived from an EMBL/GenBank/DDBJ whole genome shotgun (WGS) entry which is preliminary data.</text>
</comment>
<dbReference type="InterPro" id="IPR000182">
    <property type="entry name" value="GNAT_dom"/>
</dbReference>
<dbReference type="SUPFAM" id="SSF55729">
    <property type="entry name" value="Acyl-CoA N-acyltransferases (Nat)"/>
    <property type="match status" value="1"/>
</dbReference>